<keyword evidence="6" id="KW-1185">Reference proteome</keyword>
<dbReference type="NCBIfam" id="TIGR01733">
    <property type="entry name" value="AA-adenyl-dom"/>
    <property type="match status" value="1"/>
</dbReference>
<dbReference type="InterPro" id="IPR036736">
    <property type="entry name" value="ACP-like_sf"/>
</dbReference>
<dbReference type="RefSeq" id="WP_021710833.1">
    <property type="nucleotide sequence ID" value="NZ_BATL01000060.1"/>
</dbReference>
<dbReference type="PROSITE" id="PS50075">
    <property type="entry name" value="CARRIER"/>
    <property type="match status" value="1"/>
</dbReference>
<dbReference type="Gene3D" id="3.40.50.1820">
    <property type="entry name" value="alpha/beta hydrolase"/>
    <property type="match status" value="1"/>
</dbReference>
<dbReference type="InterPro" id="IPR020806">
    <property type="entry name" value="PKS_PP-bd"/>
</dbReference>
<dbReference type="CDD" id="cd05930">
    <property type="entry name" value="A_NRPS"/>
    <property type="match status" value="1"/>
</dbReference>
<dbReference type="AlphaFoldDB" id="U3ATK3"/>
<dbReference type="GO" id="GO:0043041">
    <property type="term" value="P:amino acid activation for nonribosomal peptide biosynthetic process"/>
    <property type="evidence" value="ECO:0007669"/>
    <property type="project" value="TreeGrafter"/>
</dbReference>
<dbReference type="Gene3D" id="3.30.300.30">
    <property type="match status" value="2"/>
</dbReference>
<evidence type="ECO:0000313" key="6">
    <source>
        <dbReference type="Proteomes" id="UP000016567"/>
    </source>
</evidence>
<dbReference type="InterPro" id="IPR020845">
    <property type="entry name" value="AMP-binding_CS"/>
</dbReference>
<dbReference type="SUPFAM" id="SSF53474">
    <property type="entry name" value="alpha/beta-Hydrolases"/>
    <property type="match status" value="1"/>
</dbReference>
<dbReference type="InterPro" id="IPR000415">
    <property type="entry name" value="Nitroreductase-like"/>
</dbReference>
<dbReference type="SUPFAM" id="SSF47336">
    <property type="entry name" value="ACP-like"/>
    <property type="match status" value="1"/>
</dbReference>
<dbReference type="InterPro" id="IPR042099">
    <property type="entry name" value="ANL_N_sf"/>
</dbReference>
<dbReference type="SUPFAM" id="SSF56801">
    <property type="entry name" value="Acetyl-CoA synthetase-like"/>
    <property type="match status" value="1"/>
</dbReference>
<dbReference type="InterPro" id="IPR029058">
    <property type="entry name" value="AB_hydrolase_fold"/>
</dbReference>
<name>U3ATK3_9VIBR</name>
<dbReference type="Gene3D" id="1.10.1200.10">
    <property type="entry name" value="ACP-like"/>
    <property type="match status" value="1"/>
</dbReference>
<sequence length="1272" mass="142516">MNTNNPSLLSMLIGQLSANKNRTAIKKGSLQYTYKDIIKGAWAVSQLLKKIFTEKGQYIGIYTEQDESMYYGVFGALLSNMGYVPLAPEYPDERIEYMISDSGVKVIFTKQKYVDKLRNFIDDDTHIIILEQLDFCSSDAFIPELLAQPQEHENSPAYMIYTSGSTGKPKGVAINSHNIANQMQWVSEELKFNNSKTILQKTPMSFDAAQWEILSICCGTTVVLGDSDLYKNPNKIIAEIKQHNVTSLQCVPTLLKALLSYREFYSCDSLVEVYCGGEALTKKLALEFKEHLPNKRLINLYGPTECTINASYLYVDLNKLEHYPEVIPIGTPVSNTEIFICRDSGELVEGHEVGEICISGVQLSPGYHNNKRATTEKFILTQGLNHQAEQLIYKTGDLGFRDNMGNLHFVARKDHQVKVRGYRIELDEVKVAIESHDWVKHAGVIVTENSRTENKEISAYVELNPREAALMDQGLDQSHHVSKNSKKQVKAQLSNPGVRTFSSNERSVKLPGQSETTAQSQKAFARKTYRSFKGEKLDVQDLISLVSRSNQTNKDAGFNHTIEELGSIMRMFGQFHSSERLLPKYSYASPGALYAVQIYVELSDISGIANGVYYYNPIDHLFTLVNTTTKRNQIKIHLVGIRSAISCVYTNNVLEVLEMEAGHIIGMFDDVLSDYGLHASKLYQSSDLASGVITSSDSLYLASFDVITDPKSAHNSPVETYIQANNSKIAQLTSGTYLCMNGDIRFICEKNIRKKDMIAINQRVYNESHFGVSLVVSDESRWDAYIWLGRELQRLQLNKQGIGLMSSGYSSKTGHDLPSCKRMRDILSGENKKVGAFYFAIGGPITKEQIRSQGMKEDLIHSKGPTEILRDDLKRTLPIHMIPNNIAILHTMPLTSNGKVDNNQLKQLALQGENSNNAVITQPENDLQTTLAQIWSSILGYNNVSIDDEFFASGGDSLSGVMLISEINEALGVSLPLQVLFNQCSVRKIEHHIVKCSETTTLRVLPLNQRQGDKKIFCWPGLGGYPMGLKNLAERVDDQFYGVQAYGINENELPYSTIEDMAAEDVKAIKQVQPTGPYYLWGYSFGARVAFETAYQLEKQGEVVKQLALIAPGSPKLNIASHVEEVACYTNHKYLTILYSVFFRKITGSDLEQCLLQVNSKASFIDFVQHHLPEIDTGTIARIVSIVEQTYDFKYSFRELEKRTIKAEISILKSIGDDYAFVDGSDSYYLTTPSVFSLTYDHYQSLSVGGSKEISEILNESSTIYNTINQAS</sequence>
<dbReference type="InterPro" id="IPR000873">
    <property type="entry name" value="AMP-dep_synth/lig_dom"/>
</dbReference>
<organism evidence="5 6">
    <name type="scientific">Vibrio azureus NBRC 104587</name>
    <dbReference type="NCBI Taxonomy" id="1219077"/>
    <lineage>
        <taxon>Bacteria</taxon>
        <taxon>Pseudomonadati</taxon>
        <taxon>Pseudomonadota</taxon>
        <taxon>Gammaproteobacteria</taxon>
        <taxon>Vibrionales</taxon>
        <taxon>Vibrionaceae</taxon>
        <taxon>Vibrio</taxon>
    </lineage>
</organism>
<dbReference type="Proteomes" id="UP000016567">
    <property type="component" value="Unassembled WGS sequence"/>
</dbReference>
<dbReference type="eggNOG" id="COG3319">
    <property type="taxonomic scope" value="Bacteria"/>
</dbReference>
<feature type="region of interest" description="Disordered" evidence="3">
    <location>
        <begin position="482"/>
        <end position="520"/>
    </location>
</feature>
<dbReference type="Gene3D" id="3.40.50.12780">
    <property type="entry name" value="N-terminal domain of ligase-like"/>
    <property type="match status" value="1"/>
</dbReference>
<evidence type="ECO:0000313" key="5">
    <source>
        <dbReference type="EMBL" id="GAD77090.1"/>
    </source>
</evidence>
<gene>
    <name evidence="5" type="ORF">VAZ01S_060_00400</name>
</gene>
<dbReference type="Pfam" id="PF00550">
    <property type="entry name" value="PP-binding"/>
    <property type="match status" value="1"/>
</dbReference>
<accession>U3ATK3</accession>
<dbReference type="EMBL" id="BATL01000060">
    <property type="protein sequence ID" value="GAD77090.1"/>
    <property type="molecule type" value="Genomic_DNA"/>
</dbReference>
<proteinExistence type="predicted"/>
<reference evidence="5 6" key="1">
    <citation type="submission" date="2013-09" db="EMBL/GenBank/DDBJ databases">
        <title>Whole genome shotgun sequence of Vibrio azureus NBRC 104587.</title>
        <authorList>
            <person name="Isaki S."/>
            <person name="Hosoyama A."/>
            <person name="Numata M."/>
            <person name="Hashimoto M."/>
            <person name="Hosoyama Y."/>
            <person name="Tsuchikane K."/>
            <person name="Noguchi M."/>
            <person name="Hirakata S."/>
            <person name="Ichikawa N."/>
            <person name="Ohji S."/>
            <person name="Yamazoe A."/>
            <person name="Fujita N."/>
        </authorList>
    </citation>
    <scope>NUCLEOTIDE SEQUENCE [LARGE SCALE GENOMIC DNA]</scope>
    <source>
        <strain evidence="5 6">NBRC 104587</strain>
    </source>
</reference>
<dbReference type="GO" id="GO:0031177">
    <property type="term" value="F:phosphopantetheine binding"/>
    <property type="evidence" value="ECO:0007669"/>
    <property type="project" value="InterPro"/>
</dbReference>
<dbReference type="GO" id="GO:0016491">
    <property type="term" value="F:oxidoreductase activity"/>
    <property type="evidence" value="ECO:0007669"/>
    <property type="project" value="InterPro"/>
</dbReference>
<dbReference type="InterPro" id="IPR010071">
    <property type="entry name" value="AA_adenyl_dom"/>
</dbReference>
<dbReference type="Pfam" id="PF00975">
    <property type="entry name" value="Thioesterase"/>
    <property type="match status" value="1"/>
</dbReference>
<dbReference type="GO" id="GO:0005737">
    <property type="term" value="C:cytoplasm"/>
    <property type="evidence" value="ECO:0007669"/>
    <property type="project" value="TreeGrafter"/>
</dbReference>
<protein>
    <recommendedName>
        <fullName evidence="4">Carrier domain-containing protein</fullName>
    </recommendedName>
</protein>
<dbReference type="InterPro" id="IPR009081">
    <property type="entry name" value="PP-bd_ACP"/>
</dbReference>
<evidence type="ECO:0000259" key="4">
    <source>
        <dbReference type="PROSITE" id="PS50075"/>
    </source>
</evidence>
<feature type="compositionally biased region" description="Polar residues" evidence="3">
    <location>
        <begin position="491"/>
        <end position="505"/>
    </location>
</feature>
<dbReference type="eggNOG" id="COG1020">
    <property type="taxonomic scope" value="Bacteria"/>
</dbReference>
<dbReference type="PROSITE" id="PS00012">
    <property type="entry name" value="PHOSPHOPANTETHEINE"/>
    <property type="match status" value="1"/>
</dbReference>
<dbReference type="Gene3D" id="3.40.109.10">
    <property type="entry name" value="NADH Oxidase"/>
    <property type="match status" value="1"/>
</dbReference>
<keyword evidence="1" id="KW-0596">Phosphopantetheine</keyword>
<dbReference type="Pfam" id="PF00501">
    <property type="entry name" value="AMP-binding"/>
    <property type="match status" value="1"/>
</dbReference>
<dbReference type="PROSITE" id="PS00455">
    <property type="entry name" value="AMP_BINDING"/>
    <property type="match status" value="1"/>
</dbReference>
<feature type="domain" description="Carrier" evidence="4">
    <location>
        <begin position="922"/>
        <end position="997"/>
    </location>
</feature>
<evidence type="ECO:0000256" key="3">
    <source>
        <dbReference type="SAM" id="MobiDB-lite"/>
    </source>
</evidence>
<evidence type="ECO:0000256" key="2">
    <source>
        <dbReference type="ARBA" id="ARBA00022553"/>
    </source>
</evidence>
<dbReference type="PANTHER" id="PTHR45527:SF1">
    <property type="entry name" value="FATTY ACID SYNTHASE"/>
    <property type="match status" value="1"/>
</dbReference>
<dbReference type="PANTHER" id="PTHR45527">
    <property type="entry name" value="NONRIBOSOMAL PEPTIDE SYNTHETASE"/>
    <property type="match status" value="1"/>
</dbReference>
<dbReference type="InterPro" id="IPR045851">
    <property type="entry name" value="AMP-bd_C_sf"/>
</dbReference>
<dbReference type="InterPro" id="IPR006162">
    <property type="entry name" value="Ppantetheine_attach_site"/>
</dbReference>
<comment type="caution">
    <text evidence="5">The sequence shown here is derived from an EMBL/GenBank/DDBJ whole genome shotgun (WGS) entry which is preliminary data.</text>
</comment>
<dbReference type="STRING" id="1219077.VAZ01S_060_00400"/>
<dbReference type="InterPro" id="IPR001031">
    <property type="entry name" value="Thioesterase"/>
</dbReference>
<dbReference type="GO" id="GO:0044550">
    <property type="term" value="P:secondary metabolite biosynthetic process"/>
    <property type="evidence" value="ECO:0007669"/>
    <property type="project" value="TreeGrafter"/>
</dbReference>
<keyword evidence="2" id="KW-0597">Phosphoprotein</keyword>
<dbReference type="SMART" id="SM00823">
    <property type="entry name" value="PKS_PP"/>
    <property type="match status" value="1"/>
</dbReference>
<evidence type="ECO:0000256" key="1">
    <source>
        <dbReference type="ARBA" id="ARBA00022450"/>
    </source>
</evidence>